<dbReference type="AlphaFoldDB" id="A0A0C2THX8"/>
<evidence type="ECO:0000259" key="1">
    <source>
        <dbReference type="Pfam" id="PF01814"/>
    </source>
</evidence>
<dbReference type="EMBL" id="KN818235">
    <property type="protein sequence ID" value="KIL66544.1"/>
    <property type="molecule type" value="Genomic_DNA"/>
</dbReference>
<dbReference type="Pfam" id="PF01814">
    <property type="entry name" value="Hemerythrin"/>
    <property type="match status" value="1"/>
</dbReference>
<protein>
    <recommendedName>
        <fullName evidence="1">Hemerythrin-like domain-containing protein</fullName>
    </recommendedName>
</protein>
<evidence type="ECO:0000313" key="2">
    <source>
        <dbReference type="EMBL" id="KIL66544.1"/>
    </source>
</evidence>
<dbReference type="InParanoid" id="A0A0C2THX8"/>
<dbReference type="PANTHER" id="PTHR35585:SF1">
    <property type="entry name" value="HHE DOMAIN PROTEIN (AFU_ORTHOLOGUE AFUA_4G00730)"/>
    <property type="match status" value="1"/>
</dbReference>
<gene>
    <name evidence="2" type="ORF">M378DRAFT_160529</name>
</gene>
<dbReference type="Gene3D" id="1.20.120.520">
    <property type="entry name" value="nmb1532 protein domain like"/>
    <property type="match status" value="1"/>
</dbReference>
<organism evidence="2 3">
    <name type="scientific">Amanita muscaria (strain Koide BX008)</name>
    <dbReference type="NCBI Taxonomy" id="946122"/>
    <lineage>
        <taxon>Eukaryota</taxon>
        <taxon>Fungi</taxon>
        <taxon>Dikarya</taxon>
        <taxon>Basidiomycota</taxon>
        <taxon>Agaricomycotina</taxon>
        <taxon>Agaricomycetes</taxon>
        <taxon>Agaricomycetidae</taxon>
        <taxon>Agaricales</taxon>
        <taxon>Pluteineae</taxon>
        <taxon>Amanitaceae</taxon>
        <taxon>Amanita</taxon>
    </lineage>
</organism>
<evidence type="ECO:0000313" key="3">
    <source>
        <dbReference type="Proteomes" id="UP000054549"/>
    </source>
</evidence>
<dbReference type="InterPro" id="IPR012312">
    <property type="entry name" value="Hemerythrin-like"/>
</dbReference>
<feature type="domain" description="Hemerythrin-like" evidence="1">
    <location>
        <begin position="5"/>
        <end position="132"/>
    </location>
</feature>
<name>A0A0C2THX8_AMAMK</name>
<dbReference type="Proteomes" id="UP000054549">
    <property type="component" value="Unassembled WGS sequence"/>
</dbReference>
<accession>A0A0C2THX8</accession>
<keyword evidence="3" id="KW-1185">Reference proteome</keyword>
<dbReference type="PANTHER" id="PTHR35585">
    <property type="entry name" value="HHE DOMAIN PROTEIN (AFU_ORTHOLOGUE AFUA_4G00730)"/>
    <property type="match status" value="1"/>
</dbReference>
<proteinExistence type="predicted"/>
<dbReference type="STRING" id="946122.A0A0C2THX8"/>
<dbReference type="HOGENOM" id="CLU_079417_0_0_1"/>
<dbReference type="OrthoDB" id="9983919at2759"/>
<reference evidence="2 3" key="1">
    <citation type="submission" date="2014-04" db="EMBL/GenBank/DDBJ databases">
        <title>Evolutionary Origins and Diversification of the Mycorrhizal Mutualists.</title>
        <authorList>
            <consortium name="DOE Joint Genome Institute"/>
            <consortium name="Mycorrhizal Genomics Consortium"/>
            <person name="Kohler A."/>
            <person name="Kuo A."/>
            <person name="Nagy L.G."/>
            <person name="Floudas D."/>
            <person name="Copeland A."/>
            <person name="Barry K.W."/>
            <person name="Cichocki N."/>
            <person name="Veneault-Fourrey C."/>
            <person name="LaButti K."/>
            <person name="Lindquist E.A."/>
            <person name="Lipzen A."/>
            <person name="Lundell T."/>
            <person name="Morin E."/>
            <person name="Murat C."/>
            <person name="Riley R."/>
            <person name="Ohm R."/>
            <person name="Sun H."/>
            <person name="Tunlid A."/>
            <person name="Henrissat B."/>
            <person name="Grigoriev I.V."/>
            <person name="Hibbett D.S."/>
            <person name="Martin F."/>
        </authorList>
    </citation>
    <scope>NUCLEOTIDE SEQUENCE [LARGE SCALE GENOMIC DNA]</scope>
    <source>
        <strain evidence="2 3">Koide BX008</strain>
    </source>
</reference>
<sequence length="191" mass="22195">MSNHLLNAITQDHRVVYDLRDHYVSAQQKPHPRSHHDAELPAYKLMWEIVRHVSTEEALLHPLYVKYLGEDIGSKMARFDRLDHSEIKRELLRILHMPESLGPGTMEFENALEKVVGDLRRHNDSEEASDIPTLEKKMEPADAHGVARAIEEAKNFFVPKRFVVAHTRERVLERFWTDLNEAQKEKSIGTC</sequence>